<gene>
    <name evidence="3" type="ORF">niasHT_017371</name>
    <name evidence="2" type="ORF">niasHT_020504</name>
</gene>
<proteinExistence type="predicted"/>
<dbReference type="Proteomes" id="UP001620626">
    <property type="component" value="Unassembled WGS sequence"/>
</dbReference>
<name>A0ABD2L4D7_9BILA</name>
<evidence type="ECO:0000313" key="4">
    <source>
        <dbReference type="Proteomes" id="UP001620626"/>
    </source>
</evidence>
<reference evidence="3 4" key="1">
    <citation type="submission" date="2024-10" db="EMBL/GenBank/DDBJ databases">
        <authorList>
            <person name="Kim D."/>
        </authorList>
    </citation>
    <scope>NUCLEOTIDE SEQUENCE [LARGE SCALE GENOMIC DNA]</scope>
    <source>
        <strain evidence="3">BH-2024</strain>
    </source>
</reference>
<feature type="region of interest" description="Disordered" evidence="1">
    <location>
        <begin position="131"/>
        <end position="161"/>
    </location>
</feature>
<protein>
    <submittedName>
        <fullName evidence="3">Uncharacterized protein</fullName>
    </submittedName>
</protein>
<dbReference type="EMBL" id="JBICBT010001024">
    <property type="protein sequence ID" value="KAL3087241.1"/>
    <property type="molecule type" value="Genomic_DNA"/>
</dbReference>
<comment type="caution">
    <text evidence="3">The sequence shown here is derived from an EMBL/GenBank/DDBJ whole genome shotgun (WGS) entry which is preliminary data.</text>
</comment>
<keyword evidence="4" id="KW-1185">Reference proteome</keyword>
<dbReference type="AlphaFoldDB" id="A0ABD2L4D7"/>
<accession>A0ABD2L4D7</accession>
<evidence type="ECO:0000313" key="3">
    <source>
        <dbReference type="EMBL" id="KAL3109998.1"/>
    </source>
</evidence>
<organism evidence="3 4">
    <name type="scientific">Heterodera trifolii</name>
    <dbReference type="NCBI Taxonomy" id="157864"/>
    <lineage>
        <taxon>Eukaryota</taxon>
        <taxon>Metazoa</taxon>
        <taxon>Ecdysozoa</taxon>
        <taxon>Nematoda</taxon>
        <taxon>Chromadorea</taxon>
        <taxon>Rhabditida</taxon>
        <taxon>Tylenchina</taxon>
        <taxon>Tylenchomorpha</taxon>
        <taxon>Tylenchoidea</taxon>
        <taxon>Heteroderidae</taxon>
        <taxon>Heteroderinae</taxon>
        <taxon>Heterodera</taxon>
    </lineage>
</organism>
<sequence length="209" mass="24037">MAESMEEMDRSTDVDREIDKGEFRKAQFATFKHDFLESFDESGYAKLEHLTLDKNLKKEVVNMARRLQKARISLNSLPDTEAIAPVIAKIDETFGQLIALSKESSEFSARNIKLPEYSRKDVEALLGKMGPEKSNQMKEKEMGGENQSNKLTGDRREQTEGPVEWLCRSNEEYEKRIEALLGAGELMLNEWHEIKQYLQRNTAMSETPK</sequence>
<dbReference type="EMBL" id="JBICBT010000551">
    <property type="protein sequence ID" value="KAL3109998.1"/>
    <property type="molecule type" value="Genomic_DNA"/>
</dbReference>
<evidence type="ECO:0000256" key="1">
    <source>
        <dbReference type="SAM" id="MobiDB-lite"/>
    </source>
</evidence>
<evidence type="ECO:0000313" key="2">
    <source>
        <dbReference type="EMBL" id="KAL3087241.1"/>
    </source>
</evidence>